<protein>
    <submittedName>
        <fullName evidence="5">Tubulin tyrosine ligase-like family, member 2</fullName>
    </submittedName>
</protein>
<dbReference type="InParanoid" id="A0A671UA13"/>
<gene>
    <name evidence="5" type="primary">TTLL2</name>
    <name evidence="5" type="synonym">ttll2</name>
</gene>
<reference evidence="5" key="3">
    <citation type="submission" date="2025-09" db="UniProtKB">
        <authorList>
            <consortium name="Ensembl"/>
        </authorList>
    </citation>
    <scope>IDENTIFICATION</scope>
</reference>
<dbReference type="PROSITE" id="PS51221">
    <property type="entry name" value="TTL"/>
    <property type="match status" value="1"/>
</dbReference>
<accession>A0A671UA13</accession>
<evidence type="ECO:0000256" key="1">
    <source>
        <dbReference type="ARBA" id="ARBA00022598"/>
    </source>
</evidence>
<dbReference type="AlphaFoldDB" id="A0A671UA13"/>
<dbReference type="GO" id="GO:0070740">
    <property type="term" value="F:tubulin-glutamic acid ligase activity"/>
    <property type="evidence" value="ECO:0007669"/>
    <property type="project" value="TreeGrafter"/>
</dbReference>
<dbReference type="SUPFAM" id="SSF56059">
    <property type="entry name" value="Glutathione synthetase ATP-binding domain-like"/>
    <property type="match status" value="1"/>
</dbReference>
<dbReference type="Proteomes" id="UP000472265">
    <property type="component" value="Chromosome 22"/>
</dbReference>
<keyword evidence="3" id="KW-0067">ATP-binding</keyword>
<evidence type="ECO:0000256" key="2">
    <source>
        <dbReference type="ARBA" id="ARBA00022741"/>
    </source>
</evidence>
<keyword evidence="6" id="KW-1185">Reference proteome</keyword>
<dbReference type="InterPro" id="IPR004344">
    <property type="entry name" value="TTL/TTLL_fam"/>
</dbReference>
<name>A0A671UA13_SPAAU</name>
<evidence type="ECO:0000256" key="4">
    <source>
        <dbReference type="SAM" id="MobiDB-lite"/>
    </source>
</evidence>
<reference evidence="5" key="1">
    <citation type="submission" date="2021-04" db="EMBL/GenBank/DDBJ databases">
        <authorList>
            <consortium name="Wellcome Sanger Institute Data Sharing"/>
        </authorList>
    </citation>
    <scope>NUCLEOTIDE SEQUENCE [LARGE SCALE GENOMIC DNA]</scope>
</reference>
<dbReference type="Gene3D" id="3.30.470.20">
    <property type="entry name" value="ATP-grasp fold, B domain"/>
    <property type="match status" value="1"/>
</dbReference>
<dbReference type="Ensembl" id="ENSSAUT00010011894.1">
    <property type="protein sequence ID" value="ENSSAUP00010011186.1"/>
    <property type="gene ID" value="ENSSAUG00010005395.1"/>
</dbReference>
<keyword evidence="2" id="KW-0547">Nucleotide-binding</keyword>
<dbReference type="PANTHER" id="PTHR12241">
    <property type="entry name" value="TUBULIN POLYGLUTAMYLASE"/>
    <property type="match status" value="1"/>
</dbReference>
<keyword evidence="1" id="KW-0436">Ligase</keyword>
<proteinExistence type="predicted"/>
<dbReference type="PANTHER" id="PTHR12241:SF118">
    <property type="entry name" value="TUBULIN POLYGLUTAMYLASE TTLL2-RELATED"/>
    <property type="match status" value="1"/>
</dbReference>
<reference evidence="5" key="2">
    <citation type="submission" date="2025-08" db="UniProtKB">
        <authorList>
            <consortium name="Ensembl"/>
        </authorList>
    </citation>
    <scope>IDENTIFICATION</scope>
</reference>
<dbReference type="Pfam" id="PF03133">
    <property type="entry name" value="TTL"/>
    <property type="match status" value="1"/>
</dbReference>
<evidence type="ECO:0000313" key="5">
    <source>
        <dbReference type="Ensembl" id="ENSSAUP00010011186.1"/>
    </source>
</evidence>
<dbReference type="GO" id="GO:0036064">
    <property type="term" value="C:ciliary basal body"/>
    <property type="evidence" value="ECO:0007669"/>
    <property type="project" value="TreeGrafter"/>
</dbReference>
<dbReference type="GO" id="GO:0005524">
    <property type="term" value="F:ATP binding"/>
    <property type="evidence" value="ECO:0007669"/>
    <property type="project" value="UniProtKB-KW"/>
</dbReference>
<evidence type="ECO:0000313" key="6">
    <source>
        <dbReference type="Proteomes" id="UP000472265"/>
    </source>
</evidence>
<dbReference type="GeneTree" id="ENSGT00940000162752"/>
<sequence length="515" mass="59473">MAASLVFRLQDRGPELLREVLLERGWEEYDEEEREEEDWNLYWRSTAFRSSEYHNLLPWQRLNHHPKTVGITRKDCLARNLRRMRATVGSSLYDFSPTTFILPNDYTRFLAEYNKLRLTRGPSIYWICKPLDLSRGRGIFIFEDIKHFVYDCSVIVQRYVSNPLLISGYKFDLRIYVCVKSFHPLTVYIHQEGLVRFATEKYNLSSLNNLYSHLTNTSINKFGPFYKTEKEQVGPGCKWTMSKFRHFLNSQDVNQLLLWQRISNIVTLTLLTIAPSVPSCPNCVELFGFDILIDVKFKPWLLEVNYSPALTLDCPADITVKKGLISDLIDLMNYTFIDTRGRIINTTATKIQTDKTLNLILGSHSRTNVSVVNRQKCPALAPWQIDNRSLHMSEVTNHGNTETEAETELSGETDVSSSIHDISQRGPGLRRPCNKQTLLLFHSGNHRPVRTSMEKTALNGHRIPPLRVGDFIRTFPFNTATLRASQSHKLDVKIVIQQLQRLTGQLNIQHQTVRV</sequence>
<feature type="region of interest" description="Disordered" evidence="4">
    <location>
        <begin position="396"/>
        <end position="430"/>
    </location>
</feature>
<dbReference type="GO" id="GO:0015631">
    <property type="term" value="F:tubulin binding"/>
    <property type="evidence" value="ECO:0007669"/>
    <property type="project" value="TreeGrafter"/>
</dbReference>
<dbReference type="GO" id="GO:0000226">
    <property type="term" value="P:microtubule cytoskeleton organization"/>
    <property type="evidence" value="ECO:0007669"/>
    <property type="project" value="TreeGrafter"/>
</dbReference>
<evidence type="ECO:0000256" key="3">
    <source>
        <dbReference type="ARBA" id="ARBA00022840"/>
    </source>
</evidence>
<organism evidence="5 6">
    <name type="scientific">Sparus aurata</name>
    <name type="common">Gilthead sea bream</name>
    <dbReference type="NCBI Taxonomy" id="8175"/>
    <lineage>
        <taxon>Eukaryota</taxon>
        <taxon>Metazoa</taxon>
        <taxon>Chordata</taxon>
        <taxon>Craniata</taxon>
        <taxon>Vertebrata</taxon>
        <taxon>Euteleostomi</taxon>
        <taxon>Actinopterygii</taxon>
        <taxon>Neopterygii</taxon>
        <taxon>Teleostei</taxon>
        <taxon>Neoteleostei</taxon>
        <taxon>Acanthomorphata</taxon>
        <taxon>Eupercaria</taxon>
        <taxon>Spariformes</taxon>
        <taxon>Sparidae</taxon>
        <taxon>Sparus</taxon>
    </lineage>
</organism>